<dbReference type="PANTHER" id="PTHR43108">
    <property type="entry name" value="N-ACETYLGLUCOSAMINE-6-SULFATASE FAMILY MEMBER"/>
    <property type="match status" value="1"/>
</dbReference>
<keyword evidence="5" id="KW-1185">Reference proteome</keyword>
<accession>A0A084CN44</accession>
<feature type="transmembrane region" description="Helical" evidence="1">
    <location>
        <begin position="85"/>
        <end position="103"/>
    </location>
</feature>
<dbReference type="RefSeq" id="WP_034414622.1">
    <property type="nucleotide sequence ID" value="NZ_JGVK01000027.1"/>
</dbReference>
<feature type="transmembrane region" description="Helical" evidence="1">
    <location>
        <begin position="51"/>
        <end position="73"/>
    </location>
</feature>
<dbReference type="Pfam" id="PF00884">
    <property type="entry name" value="Sulfatase"/>
    <property type="match status" value="1"/>
</dbReference>
<evidence type="ECO:0000259" key="3">
    <source>
        <dbReference type="Pfam" id="PF11893"/>
    </source>
</evidence>
<feature type="transmembrane region" description="Helical" evidence="1">
    <location>
        <begin position="170"/>
        <end position="189"/>
    </location>
</feature>
<dbReference type="InterPro" id="IPR012159">
    <property type="entry name" value="YejM-like"/>
</dbReference>
<keyword evidence="1" id="KW-0812">Transmembrane</keyword>
<comment type="caution">
    <text evidence="4">The sequence shown here is derived from an EMBL/GenBank/DDBJ whole genome shotgun (WGS) entry which is preliminary data.</text>
</comment>
<evidence type="ECO:0000313" key="4">
    <source>
        <dbReference type="EMBL" id="KEY91223.1"/>
    </source>
</evidence>
<keyword evidence="1" id="KW-1133">Transmembrane helix</keyword>
<feature type="domain" description="Inner membrane protein YejM N-terminal" evidence="3">
    <location>
        <begin position="7"/>
        <end position="251"/>
    </location>
</feature>
<evidence type="ECO:0000259" key="2">
    <source>
        <dbReference type="Pfam" id="PF00884"/>
    </source>
</evidence>
<protein>
    <submittedName>
        <fullName evidence="4">Uncharacterized protein</fullName>
    </submittedName>
</protein>
<feature type="transmembrane region" description="Helical" evidence="1">
    <location>
        <begin position="138"/>
        <end position="158"/>
    </location>
</feature>
<proteinExistence type="predicted"/>
<evidence type="ECO:0000313" key="5">
    <source>
        <dbReference type="Proteomes" id="UP000053784"/>
    </source>
</evidence>
<evidence type="ECO:0000256" key="1">
    <source>
        <dbReference type="SAM" id="Phobius"/>
    </source>
</evidence>
<gene>
    <name evidence="4" type="ORF">CF67_04188</name>
</gene>
<organism evidence="4 5">
    <name type="scientific">Candidatus Photodesmus blepharonis</name>
    <dbReference type="NCBI Taxonomy" id="1179155"/>
    <lineage>
        <taxon>Bacteria</taxon>
        <taxon>Pseudomonadati</taxon>
        <taxon>Pseudomonadota</taxon>
        <taxon>Gammaproteobacteria</taxon>
        <taxon>Vibrionales</taxon>
        <taxon>Vibrionaceae</taxon>
        <taxon>Candidatus Photodesmus</taxon>
    </lineage>
</organism>
<dbReference type="OrthoDB" id="236686at2"/>
<dbReference type="eggNOG" id="COG3083">
    <property type="taxonomic scope" value="Bacteria"/>
</dbReference>
<dbReference type="GO" id="GO:0005886">
    <property type="term" value="C:plasma membrane"/>
    <property type="evidence" value="ECO:0007669"/>
    <property type="project" value="TreeGrafter"/>
</dbReference>
<feature type="transmembrane region" description="Helical" evidence="1">
    <location>
        <begin position="21"/>
        <end position="39"/>
    </location>
</feature>
<dbReference type="InterPro" id="IPR017850">
    <property type="entry name" value="Alkaline_phosphatase_core_sf"/>
</dbReference>
<dbReference type="Gene3D" id="3.40.720.10">
    <property type="entry name" value="Alkaline Phosphatase, subunit A"/>
    <property type="match status" value="1"/>
</dbReference>
<dbReference type="CDD" id="cd16148">
    <property type="entry name" value="sulfatase_like"/>
    <property type="match status" value="1"/>
</dbReference>
<dbReference type="PIRSF" id="PIRSF004950">
    <property type="entry name" value="Mmb_sulf_HI0842"/>
    <property type="match status" value="1"/>
</dbReference>
<reference evidence="4 5" key="1">
    <citation type="submission" date="2014-03" db="EMBL/GenBank/DDBJ databases">
        <title>Selection and divergence in the genomes of co-occurring obligate luminous symbionts with specific hosts.</title>
        <authorList>
            <person name="Hendry T.A."/>
            <person name="de Wet J.R."/>
            <person name="Dunlap P.V."/>
        </authorList>
    </citation>
    <scope>NUCLEOTIDE SEQUENCE [LARGE SCALE GENOMIC DNA]</scope>
    <source>
        <strain evidence="4 5">Ppalp.1</strain>
    </source>
</reference>
<dbReference type="STRING" id="1179155.CF67_04188"/>
<dbReference type="AlphaFoldDB" id="A0A084CN44"/>
<dbReference type="Proteomes" id="UP000053784">
    <property type="component" value="Unassembled WGS sequence"/>
</dbReference>
<dbReference type="Pfam" id="PF11893">
    <property type="entry name" value="DUF3413"/>
    <property type="match status" value="1"/>
</dbReference>
<dbReference type="InterPro" id="IPR024588">
    <property type="entry name" value="YejM_N"/>
</dbReference>
<sequence>MLDSGSKYGSRVSHLVSWGHWFSFFNIIAAMLVGVKYIVHSPLPDTWLGLFYLISSWCSHFAFLVLAFYLLILFPLTFLIPSRKVFRLITICFFTLSLVFLLIDAQAYQTINLHLSPVVWKLLFNDKNNTINSNLQNVFIILPFIFLSELILSEWIWYKKHKLFNKRIGFLIATFFFISFISSHLIYVWSDAYFYSPVTNQKTNFPLSYPMTAKSFMERHGLLNREKHLKRLAKNEIGSELIKYPLEKITFCPHSEKLNILVVNVSNLRSDRLNDSTMPATTIYSKNNLNFTNHYSSSNDIYGMFGLFYGLPSVYASSIKSQGTLPLLISTLQDQGYQFGLFSSDNFNNELYVQTIFRGLHFSSITFSNNESSDSQTINVWAKWAKDIKQPWLSFIELTTLNDLNNYKAKIADDLLRTSYNHSVNQVDSELKKLYEQLETLGFKKDTVVIITSNHGIEFNETKRNNWDSNSNYSRYQLQVPMIIHWPGKLAAKYNHRSSHLDISVTLLQDLLGVSSNPTDFSSGRSLFRKNKRKLILAGNSQELALITPRKTTVMDKFGNYKLYGPNYQRLEENPNLPILMQGLTELKRFYAM</sequence>
<feature type="domain" description="Sulfatase N-terminal" evidence="2">
    <location>
        <begin position="276"/>
        <end position="509"/>
    </location>
</feature>
<name>A0A084CN44_9GAMM</name>
<dbReference type="InterPro" id="IPR000917">
    <property type="entry name" value="Sulfatase_N"/>
</dbReference>
<keyword evidence="1" id="KW-0472">Membrane</keyword>
<dbReference type="SUPFAM" id="SSF53649">
    <property type="entry name" value="Alkaline phosphatase-like"/>
    <property type="match status" value="1"/>
</dbReference>
<dbReference type="PANTHER" id="PTHR43108:SF10">
    <property type="entry name" value="INNER MEMBRANE PROTEIN YEJM"/>
    <property type="match status" value="1"/>
</dbReference>
<dbReference type="EMBL" id="JGVK01000027">
    <property type="protein sequence ID" value="KEY91223.1"/>
    <property type="molecule type" value="Genomic_DNA"/>
</dbReference>